<feature type="domain" description="PRMT5 oligomerisation" evidence="11">
    <location>
        <begin position="467"/>
        <end position="656"/>
    </location>
</feature>
<comment type="caution">
    <text evidence="12">The sequence shown here is derived from an EMBL/GenBank/DDBJ whole genome shotgun (WGS) entry which is preliminary data.</text>
</comment>
<feature type="domain" description="PRMT5 TIM barrel" evidence="10">
    <location>
        <begin position="54"/>
        <end position="292"/>
    </location>
</feature>
<dbReference type="InterPro" id="IPR029063">
    <property type="entry name" value="SAM-dependent_MTases_sf"/>
</dbReference>
<dbReference type="VEuPathDB" id="FungiDB:SeMB42_g02677"/>
<evidence type="ECO:0000256" key="3">
    <source>
        <dbReference type="ARBA" id="ARBA00022691"/>
    </source>
</evidence>
<dbReference type="FunFam" id="3.40.50.150:FF:000149">
    <property type="entry name" value="Protein arginine N-methyltransferase"/>
    <property type="match status" value="1"/>
</dbReference>
<dbReference type="SUPFAM" id="SSF53335">
    <property type="entry name" value="S-adenosyl-L-methionine-dependent methyltransferases"/>
    <property type="match status" value="1"/>
</dbReference>
<proteinExistence type="inferred from homology"/>
<organism evidence="12 13">
    <name type="scientific">Synchytrium endobioticum</name>
    <dbReference type="NCBI Taxonomy" id="286115"/>
    <lineage>
        <taxon>Eukaryota</taxon>
        <taxon>Fungi</taxon>
        <taxon>Fungi incertae sedis</taxon>
        <taxon>Chytridiomycota</taxon>
        <taxon>Chytridiomycota incertae sedis</taxon>
        <taxon>Chytridiomycetes</taxon>
        <taxon>Synchytriales</taxon>
        <taxon>Synchytriaceae</taxon>
        <taxon>Synchytrium</taxon>
    </lineage>
</organism>
<feature type="binding site" evidence="6">
    <location>
        <begin position="335"/>
        <end position="336"/>
    </location>
    <ligand>
        <name>S-adenosyl-L-methionine</name>
        <dbReference type="ChEBI" id="CHEBI:59789"/>
    </ligand>
</feature>
<dbReference type="InterPro" id="IPR007857">
    <property type="entry name" value="Arg_MeTrfase_PRMT5"/>
</dbReference>
<dbReference type="GO" id="GO:0016274">
    <property type="term" value="F:protein-arginine N-methyltransferase activity"/>
    <property type="evidence" value="ECO:0007669"/>
    <property type="project" value="InterPro"/>
</dbReference>
<dbReference type="InterPro" id="IPR035247">
    <property type="entry name" value="PRMT5_TIM"/>
</dbReference>
<dbReference type="Pfam" id="PF05185">
    <property type="entry name" value="PRMT5"/>
    <property type="match status" value="1"/>
</dbReference>
<dbReference type="PIRSF" id="PIRSF015894">
    <property type="entry name" value="Skb1_MeTrfase"/>
    <property type="match status" value="1"/>
</dbReference>
<feature type="binding site" evidence="6">
    <location>
        <begin position="419"/>
        <end position="420"/>
    </location>
    <ligand>
        <name>S-adenosyl-L-methionine</name>
        <dbReference type="ChEBI" id="CHEBI:59789"/>
    </ligand>
</feature>
<keyword evidence="1 4" id="KW-0489">Methyltransferase</keyword>
<dbReference type="Gene3D" id="3.40.50.150">
    <property type="entry name" value="Vaccinia Virus protein VP39"/>
    <property type="match status" value="1"/>
</dbReference>
<dbReference type="GO" id="GO:0005634">
    <property type="term" value="C:nucleus"/>
    <property type="evidence" value="ECO:0007669"/>
    <property type="project" value="TreeGrafter"/>
</dbReference>
<gene>
    <name evidence="12" type="ORF">SeLEV6574_g02111</name>
</gene>
<protein>
    <recommendedName>
        <fullName evidence="4">Protein arginine N-methyltransferase</fullName>
    </recommendedName>
</protein>
<feature type="active site" description="Proton donor/acceptor" evidence="5">
    <location>
        <position position="435"/>
    </location>
</feature>
<feature type="domain" description="PRMT5 arginine-N-methyltransferase" evidence="9">
    <location>
        <begin position="300"/>
        <end position="464"/>
    </location>
</feature>
<evidence type="ECO:0000256" key="1">
    <source>
        <dbReference type="ARBA" id="ARBA00022603"/>
    </source>
</evidence>
<dbReference type="PROSITE" id="PS51678">
    <property type="entry name" value="SAM_MT_PRMT"/>
    <property type="match status" value="1"/>
</dbReference>
<keyword evidence="2 4" id="KW-0808">Transferase</keyword>
<dbReference type="AlphaFoldDB" id="A0A507D9R8"/>
<evidence type="ECO:0000259" key="11">
    <source>
        <dbReference type="Pfam" id="PF17286"/>
    </source>
</evidence>
<dbReference type="OrthoDB" id="1368803at2759"/>
<dbReference type="PANTHER" id="PTHR10738:SF0">
    <property type="entry name" value="PROTEIN ARGININE N-METHYLTRANSFERASE 5"/>
    <property type="match status" value="1"/>
</dbReference>
<accession>A0A507D9R8</accession>
<dbReference type="InterPro" id="IPR025799">
    <property type="entry name" value="Arg_MeTrfase"/>
</dbReference>
<dbReference type="InterPro" id="IPR035075">
    <property type="entry name" value="PRMT5"/>
</dbReference>
<evidence type="ECO:0000256" key="8">
    <source>
        <dbReference type="SAM" id="MobiDB-lite"/>
    </source>
</evidence>
<comment type="similarity">
    <text evidence="4">Belongs to the class I-like SAM-binding methyltransferase superfamily.</text>
</comment>
<evidence type="ECO:0000259" key="9">
    <source>
        <dbReference type="Pfam" id="PF05185"/>
    </source>
</evidence>
<evidence type="ECO:0000256" key="5">
    <source>
        <dbReference type="PIRSR" id="PIRSR015894-1"/>
    </source>
</evidence>
<dbReference type="GO" id="GO:0032259">
    <property type="term" value="P:methylation"/>
    <property type="evidence" value="ECO:0007669"/>
    <property type="project" value="UniProtKB-KW"/>
</dbReference>
<reference evidence="12 13" key="1">
    <citation type="journal article" date="2019" name="Sci. Rep.">
        <title>Comparative genomics of chytrid fungi reveal insights into the obligate biotrophic and pathogenic lifestyle of Synchytrium endobioticum.</title>
        <authorList>
            <person name="van de Vossenberg B.T.L.H."/>
            <person name="Warris S."/>
            <person name="Nguyen H.D.T."/>
            <person name="van Gent-Pelzer M.P.E."/>
            <person name="Joly D.L."/>
            <person name="van de Geest H.C."/>
            <person name="Bonants P.J.M."/>
            <person name="Smith D.S."/>
            <person name="Levesque C.A."/>
            <person name="van der Lee T.A.J."/>
        </authorList>
    </citation>
    <scope>NUCLEOTIDE SEQUENCE [LARGE SCALE GENOMIC DNA]</scope>
    <source>
        <strain evidence="12 13">LEV6574</strain>
    </source>
</reference>
<evidence type="ECO:0000313" key="12">
    <source>
        <dbReference type="EMBL" id="TPX48284.1"/>
    </source>
</evidence>
<dbReference type="Gene3D" id="3.20.20.150">
    <property type="entry name" value="Divalent-metal-dependent TIM barrel enzymes"/>
    <property type="match status" value="1"/>
</dbReference>
<dbReference type="Pfam" id="PF17286">
    <property type="entry name" value="PRMT5_C"/>
    <property type="match status" value="1"/>
</dbReference>
<feature type="binding site" evidence="6">
    <location>
        <position position="326"/>
    </location>
    <ligand>
        <name>S-adenosyl-L-methionine</name>
        <dbReference type="ChEBI" id="CHEBI:59789"/>
    </ligand>
</feature>
<dbReference type="GO" id="GO:0005829">
    <property type="term" value="C:cytosol"/>
    <property type="evidence" value="ECO:0007669"/>
    <property type="project" value="TreeGrafter"/>
</dbReference>
<sequence>MMTARSHSPPDAASPTSLPDHGSSPRSNSHTTIGLELQGATEFDNVIATIQAEGYQFALMNILSPSVTTRDIRNNHVVGQPFAPEDLIISNADWAHYFVGGVSVPPEIESIELEARRKSEQFIQQQVAWTAHLSLPAIVFPFPCYTNEKRYLNYARVINSVLSSLSWAQAWITVPTQAEGIPDTWKIWNSIHALSEYSTKLAVLLELTHDLPDGASLNRWLAEPISAVRIPASVFLTNNNKYPVMSKRHQAFVQNLMLNNVQFVVSLPSDQPQHRYGGLAAYQQYIHHLYRSMPQMNIVDQFAKGYHDYLQAPLQPLVDNLESQTYAVFEQDPVKYREYENAIREALLDRMQTDTDSSVVIMVVGAGRGPLVSRALAAAESAGRSVHVYAVEKNPNAIVILREKERNEWKGQVTVVYGDMRHWKAPEKADILVSELLGSFGDNELAPECLDGAQGLLKDDGISIPSDYTAFISPLQSSKLHQDVSALKSQCHIETPYVVKFRAANELADSQELWSFVHPNRASIDSQPESPTFNSHNTRYASARFRIERNALMHGIAGYFETTLYKNVKLSIRPQTYSTGMLSWFPIFFPLKNPVLLTENSSVEVHMWRMSDTRKVWYEWTIVPNIVDASPGFAASTSTASAPLYIHNRGGRSYQIGL</sequence>
<evidence type="ECO:0000259" key="10">
    <source>
        <dbReference type="Pfam" id="PF17285"/>
    </source>
</evidence>
<evidence type="ECO:0000256" key="2">
    <source>
        <dbReference type="ARBA" id="ARBA00022679"/>
    </source>
</evidence>
<dbReference type="CDD" id="cd02440">
    <property type="entry name" value="AdoMet_MTases"/>
    <property type="match status" value="1"/>
</dbReference>
<evidence type="ECO:0000256" key="6">
    <source>
        <dbReference type="PIRSR" id="PIRSR015894-2"/>
    </source>
</evidence>
<dbReference type="PANTHER" id="PTHR10738">
    <property type="entry name" value="PROTEIN ARGININE N-METHYLTRANSFERASE 5"/>
    <property type="match status" value="1"/>
</dbReference>
<feature type="active site" description="Proton donor/acceptor" evidence="5">
    <location>
        <position position="444"/>
    </location>
</feature>
<evidence type="ECO:0000256" key="7">
    <source>
        <dbReference type="PIRSR" id="PIRSR015894-3"/>
    </source>
</evidence>
<dbReference type="Pfam" id="PF17285">
    <property type="entry name" value="PRMT5_TIM"/>
    <property type="match status" value="1"/>
</dbReference>
<feature type="site" description="Critical for specifying symmetric addition of methyl groups" evidence="7">
    <location>
        <position position="329"/>
    </location>
</feature>
<feature type="binding site" evidence="6">
    <location>
        <position position="392"/>
    </location>
    <ligand>
        <name>S-adenosyl-L-methionine</name>
        <dbReference type="ChEBI" id="CHEBI:59789"/>
    </ligand>
</feature>
<dbReference type="GO" id="GO:0006355">
    <property type="term" value="P:regulation of DNA-templated transcription"/>
    <property type="evidence" value="ECO:0007669"/>
    <property type="project" value="TreeGrafter"/>
</dbReference>
<name>A0A507D9R8_9FUNG</name>
<dbReference type="Gene3D" id="2.70.160.11">
    <property type="entry name" value="Hnrnp arginine n-methyltransferase1"/>
    <property type="match status" value="1"/>
</dbReference>
<evidence type="ECO:0000313" key="13">
    <source>
        <dbReference type="Proteomes" id="UP000320475"/>
    </source>
</evidence>
<feature type="region of interest" description="Disordered" evidence="8">
    <location>
        <begin position="1"/>
        <end position="31"/>
    </location>
</feature>
<evidence type="ECO:0000256" key="4">
    <source>
        <dbReference type="PIRNR" id="PIRNR015894"/>
    </source>
</evidence>
<dbReference type="InterPro" id="IPR035248">
    <property type="entry name" value="PRMT5_C"/>
</dbReference>
<keyword evidence="3 4" id="KW-0949">S-adenosyl-L-methionine</keyword>
<dbReference type="Proteomes" id="UP000320475">
    <property type="component" value="Unassembled WGS sequence"/>
</dbReference>
<dbReference type="EMBL" id="QEAM01000055">
    <property type="protein sequence ID" value="TPX48284.1"/>
    <property type="molecule type" value="Genomic_DNA"/>
</dbReference>